<dbReference type="Proteomes" id="UP000256328">
    <property type="component" value="Unassembled WGS sequence"/>
</dbReference>
<evidence type="ECO:0000313" key="3">
    <source>
        <dbReference type="Proteomes" id="UP000256328"/>
    </source>
</evidence>
<comment type="caution">
    <text evidence="2">The sequence shown here is derived from an EMBL/GenBank/DDBJ whole genome shotgun (WGS) entry which is preliminary data.</text>
</comment>
<organism evidence="2 3">
    <name type="scientific">Coleophoma crateriformis</name>
    <dbReference type="NCBI Taxonomy" id="565419"/>
    <lineage>
        <taxon>Eukaryota</taxon>
        <taxon>Fungi</taxon>
        <taxon>Dikarya</taxon>
        <taxon>Ascomycota</taxon>
        <taxon>Pezizomycotina</taxon>
        <taxon>Leotiomycetes</taxon>
        <taxon>Helotiales</taxon>
        <taxon>Dermateaceae</taxon>
        <taxon>Coleophoma</taxon>
    </lineage>
</organism>
<evidence type="ECO:0000256" key="1">
    <source>
        <dbReference type="SAM" id="MobiDB-lite"/>
    </source>
</evidence>
<protein>
    <submittedName>
        <fullName evidence="2">Uncharacterized protein</fullName>
    </submittedName>
</protein>
<dbReference type="EMBL" id="PDLN01000011">
    <property type="protein sequence ID" value="RDW71828.1"/>
    <property type="molecule type" value="Genomic_DNA"/>
</dbReference>
<sequence>MHYWTEPTRYFGRGSRTGGRWDEERWREEWPEKASVSGGGRQGKQADHEAMLGARRTVGHNNAVVAERR</sequence>
<evidence type="ECO:0000313" key="2">
    <source>
        <dbReference type="EMBL" id="RDW71828.1"/>
    </source>
</evidence>
<feature type="compositionally biased region" description="Basic and acidic residues" evidence="1">
    <location>
        <begin position="19"/>
        <end position="32"/>
    </location>
</feature>
<keyword evidence="3" id="KW-1185">Reference proteome</keyword>
<proteinExistence type="predicted"/>
<name>A0A3D8RD28_9HELO</name>
<gene>
    <name evidence="2" type="ORF">BP5796_07862</name>
</gene>
<feature type="region of interest" description="Disordered" evidence="1">
    <location>
        <begin position="14"/>
        <end position="69"/>
    </location>
</feature>
<dbReference type="AlphaFoldDB" id="A0A3D8RD28"/>
<accession>A0A3D8RD28</accession>
<reference evidence="2 3" key="1">
    <citation type="journal article" date="2018" name="IMA Fungus">
        <title>IMA Genome-F 9: Draft genome sequence of Annulohypoxylon stygium, Aspergillus mulundensis, Berkeleyomyces basicola (syn. Thielaviopsis basicola), Ceratocystis smalleyi, two Cercospora beticola strains, Coleophoma cylindrospora, Fusarium fracticaudum, Phialophora cf. hyalina, and Morchella septimelata.</title>
        <authorList>
            <person name="Wingfield B.D."/>
            <person name="Bills G.F."/>
            <person name="Dong Y."/>
            <person name="Huang W."/>
            <person name="Nel W.J."/>
            <person name="Swalarsk-Parry B.S."/>
            <person name="Vaghefi N."/>
            <person name="Wilken P.M."/>
            <person name="An Z."/>
            <person name="de Beer Z.W."/>
            <person name="De Vos L."/>
            <person name="Chen L."/>
            <person name="Duong T.A."/>
            <person name="Gao Y."/>
            <person name="Hammerbacher A."/>
            <person name="Kikkert J.R."/>
            <person name="Li Y."/>
            <person name="Li H."/>
            <person name="Li K."/>
            <person name="Li Q."/>
            <person name="Liu X."/>
            <person name="Ma X."/>
            <person name="Naidoo K."/>
            <person name="Pethybridge S.J."/>
            <person name="Sun J."/>
            <person name="Steenkamp E.T."/>
            <person name="van der Nest M.A."/>
            <person name="van Wyk S."/>
            <person name="Wingfield M.J."/>
            <person name="Xiong C."/>
            <person name="Yue Q."/>
            <person name="Zhang X."/>
        </authorList>
    </citation>
    <scope>NUCLEOTIDE SEQUENCE [LARGE SCALE GENOMIC DNA]</scope>
    <source>
        <strain evidence="2 3">BP5796</strain>
    </source>
</reference>